<dbReference type="AlphaFoldDB" id="A0A249PGE7"/>
<feature type="compositionally biased region" description="Basic and acidic residues" evidence="1">
    <location>
        <begin position="37"/>
        <end position="46"/>
    </location>
</feature>
<evidence type="ECO:0000313" key="3">
    <source>
        <dbReference type="Proteomes" id="UP000217211"/>
    </source>
</evidence>
<feature type="compositionally biased region" description="Basic residues" evidence="1">
    <location>
        <begin position="20"/>
        <end position="36"/>
    </location>
</feature>
<organism evidence="2 3">
    <name type="scientific">Sinorhizobium sojae CCBAU 05684</name>
    <dbReference type="NCBI Taxonomy" id="716928"/>
    <lineage>
        <taxon>Bacteria</taxon>
        <taxon>Pseudomonadati</taxon>
        <taxon>Pseudomonadota</taxon>
        <taxon>Alphaproteobacteria</taxon>
        <taxon>Hyphomicrobiales</taxon>
        <taxon>Rhizobiaceae</taxon>
        <taxon>Sinorhizobium/Ensifer group</taxon>
        <taxon>Sinorhizobium</taxon>
    </lineage>
</organism>
<name>A0A249PGE7_9HYPH</name>
<evidence type="ECO:0000256" key="1">
    <source>
        <dbReference type="SAM" id="MobiDB-lite"/>
    </source>
</evidence>
<dbReference type="Proteomes" id="UP000217211">
    <property type="component" value="Chromosome"/>
</dbReference>
<accession>A0A249PGE7</accession>
<sequence>MAAPHPAAATFSPLAGRRDSRNRRRQMSASLRRARLSPRERGERLG</sequence>
<keyword evidence="3" id="KW-1185">Reference proteome</keyword>
<feature type="region of interest" description="Disordered" evidence="1">
    <location>
        <begin position="1"/>
        <end position="46"/>
    </location>
</feature>
<proteinExistence type="predicted"/>
<dbReference type="KEGG" id="esj:SJ05684_c33220"/>
<protein>
    <submittedName>
        <fullName evidence="2">Uncharacterized protein</fullName>
    </submittedName>
</protein>
<gene>
    <name evidence="2" type="ORF">SJ05684_c33220</name>
</gene>
<dbReference type="EMBL" id="CP023067">
    <property type="protein sequence ID" value="ASY64744.1"/>
    <property type="molecule type" value="Genomic_DNA"/>
</dbReference>
<reference evidence="2 3" key="1">
    <citation type="submission" date="2017-08" db="EMBL/GenBank/DDBJ databases">
        <title>Multipartite genome sequences of Sinorhizobium species nodulating soybeans.</title>
        <authorList>
            <person name="Tian C.F."/>
        </authorList>
    </citation>
    <scope>NUCLEOTIDE SEQUENCE [LARGE SCALE GENOMIC DNA]</scope>
    <source>
        <strain evidence="2 3">CCBAU 05684</strain>
    </source>
</reference>
<evidence type="ECO:0000313" key="2">
    <source>
        <dbReference type="EMBL" id="ASY64744.1"/>
    </source>
</evidence>